<keyword evidence="7" id="KW-0443">Lipid metabolism</keyword>
<keyword evidence="8" id="KW-0275">Fatty acid biosynthesis</keyword>
<evidence type="ECO:0000256" key="3">
    <source>
        <dbReference type="ARBA" id="ARBA00012996"/>
    </source>
</evidence>
<dbReference type="EMBL" id="DPPF01000111">
    <property type="protein sequence ID" value="HCW93133.1"/>
    <property type="molecule type" value="Genomic_DNA"/>
</dbReference>
<dbReference type="SUPFAM" id="SSF51735">
    <property type="entry name" value="NAD(P)-binding Rossmann-fold domains"/>
    <property type="match status" value="1"/>
</dbReference>
<evidence type="ECO:0000256" key="5">
    <source>
        <dbReference type="ARBA" id="ARBA00022832"/>
    </source>
</evidence>
<evidence type="ECO:0000313" key="10">
    <source>
        <dbReference type="Proteomes" id="UP000262325"/>
    </source>
</evidence>
<keyword evidence="5" id="KW-0276">Fatty acid metabolism</keyword>
<comment type="caution">
    <text evidence="9">The sequence shown here is derived from an EMBL/GenBank/DDBJ whole genome shotgun (WGS) entry which is preliminary data.</text>
</comment>
<organism evidence="9 10">
    <name type="scientific">Flexistipes sinusarabici</name>
    <dbReference type="NCBI Taxonomy" id="2352"/>
    <lineage>
        <taxon>Bacteria</taxon>
        <taxon>Pseudomonadati</taxon>
        <taxon>Deferribacterota</taxon>
        <taxon>Deferribacteres</taxon>
        <taxon>Deferribacterales</taxon>
        <taxon>Flexistipitaceae</taxon>
        <taxon>Flexistipes</taxon>
    </lineage>
</organism>
<name>A0A3D5QBM7_FLESI</name>
<dbReference type="InterPro" id="IPR002347">
    <property type="entry name" value="SDR_fam"/>
</dbReference>
<dbReference type="InterPro" id="IPR014358">
    <property type="entry name" value="Enoyl-ACP_Rdtase_NADH"/>
</dbReference>
<dbReference type="PANTHER" id="PTHR43159">
    <property type="entry name" value="ENOYL-[ACYL-CARRIER-PROTEIN] REDUCTASE"/>
    <property type="match status" value="1"/>
</dbReference>
<protein>
    <recommendedName>
        <fullName evidence="3">enoyl-[acyl-carrier-protein] reductase (NADH)</fullName>
        <ecNumber evidence="3">1.3.1.9</ecNumber>
    </recommendedName>
</protein>
<evidence type="ECO:0000256" key="2">
    <source>
        <dbReference type="ARBA" id="ARBA00009233"/>
    </source>
</evidence>
<accession>A0A3D5QBM7</accession>
<dbReference type="GO" id="GO:0006633">
    <property type="term" value="P:fatty acid biosynthetic process"/>
    <property type="evidence" value="ECO:0007669"/>
    <property type="project" value="UniProtKB-KW"/>
</dbReference>
<dbReference type="EC" id="1.3.1.9" evidence="3"/>
<dbReference type="Proteomes" id="UP000262325">
    <property type="component" value="Unassembled WGS sequence"/>
</dbReference>
<proteinExistence type="inferred from homology"/>
<dbReference type="PANTHER" id="PTHR43159:SF2">
    <property type="entry name" value="ENOYL-[ACYL-CARRIER-PROTEIN] REDUCTASE [NADH], CHLOROPLASTIC"/>
    <property type="match status" value="1"/>
</dbReference>
<sequence>RFVDTSREGFKTAMEISVFSLVNLAKHAEPFMSEGSTIITMTYYGSEKVVKNYNVMGVAKAALESSVRYLANELGEKGIRVNAISAGPIKTLAASGISGFKTILACIEEKSPLRRNITGDDVANTSLYLCSELSSGVTGEVIYVDSGYNILGI</sequence>
<gene>
    <name evidence="9" type="ORF">DHM44_05570</name>
</gene>
<reference evidence="9 10" key="1">
    <citation type="journal article" date="2018" name="Nat. Biotechnol.">
        <title>A standardized bacterial taxonomy based on genome phylogeny substantially revises the tree of life.</title>
        <authorList>
            <person name="Parks D.H."/>
            <person name="Chuvochina M."/>
            <person name="Waite D.W."/>
            <person name="Rinke C."/>
            <person name="Skarshewski A."/>
            <person name="Chaumeil P.A."/>
            <person name="Hugenholtz P."/>
        </authorList>
    </citation>
    <scope>NUCLEOTIDE SEQUENCE [LARGE SCALE GENOMIC DNA]</scope>
    <source>
        <strain evidence="9">UBA8672</strain>
    </source>
</reference>
<evidence type="ECO:0000256" key="4">
    <source>
        <dbReference type="ARBA" id="ARBA00022516"/>
    </source>
</evidence>
<evidence type="ECO:0000256" key="6">
    <source>
        <dbReference type="ARBA" id="ARBA00023002"/>
    </source>
</evidence>
<evidence type="ECO:0000313" key="9">
    <source>
        <dbReference type="EMBL" id="HCW93133.1"/>
    </source>
</evidence>
<evidence type="ECO:0000256" key="7">
    <source>
        <dbReference type="ARBA" id="ARBA00023098"/>
    </source>
</evidence>
<dbReference type="Gene3D" id="1.10.8.400">
    <property type="entry name" value="Enoyl acyl carrier protein reductase"/>
    <property type="match status" value="1"/>
</dbReference>
<keyword evidence="6" id="KW-0560">Oxidoreductase</keyword>
<dbReference type="GO" id="GO:0004318">
    <property type="term" value="F:enoyl-[acyl-carrier-protein] reductase (NADH) activity"/>
    <property type="evidence" value="ECO:0007669"/>
    <property type="project" value="UniProtKB-EC"/>
</dbReference>
<dbReference type="FunFam" id="1.10.8.400:FF:000001">
    <property type="entry name" value="Enoyl-[acyl-carrier-protein] reductase [NADH]"/>
    <property type="match status" value="1"/>
</dbReference>
<dbReference type="Gene3D" id="3.40.50.720">
    <property type="entry name" value="NAD(P)-binding Rossmann-like Domain"/>
    <property type="match status" value="1"/>
</dbReference>
<feature type="non-terminal residue" evidence="9">
    <location>
        <position position="1"/>
    </location>
</feature>
<dbReference type="Pfam" id="PF13561">
    <property type="entry name" value="adh_short_C2"/>
    <property type="match status" value="1"/>
</dbReference>
<keyword evidence="4" id="KW-0444">Lipid biosynthesis</keyword>
<evidence type="ECO:0000256" key="1">
    <source>
        <dbReference type="ARBA" id="ARBA00005194"/>
    </source>
</evidence>
<dbReference type="PRINTS" id="PR00081">
    <property type="entry name" value="GDHRDH"/>
</dbReference>
<dbReference type="AlphaFoldDB" id="A0A3D5QBM7"/>
<evidence type="ECO:0000256" key="8">
    <source>
        <dbReference type="ARBA" id="ARBA00023160"/>
    </source>
</evidence>
<comment type="similarity">
    <text evidence="2">Belongs to the short-chain dehydrogenases/reductases (SDR) family. FabI subfamily.</text>
</comment>
<comment type="pathway">
    <text evidence="1">Lipid metabolism; fatty acid biosynthesis.</text>
</comment>
<dbReference type="InterPro" id="IPR036291">
    <property type="entry name" value="NAD(P)-bd_dom_sf"/>
</dbReference>